<name>A0A0F3IIZ3_9GAMM</name>
<dbReference type="RefSeq" id="WP_045779045.1">
    <property type="nucleotide sequence ID" value="NZ_LAJX01000093.1"/>
</dbReference>
<evidence type="ECO:0000313" key="2">
    <source>
        <dbReference type="Proteomes" id="UP000033684"/>
    </source>
</evidence>
<accession>A0A0F3IIZ3</accession>
<dbReference type="AlphaFoldDB" id="A0A0F3IIZ3"/>
<reference evidence="1 2" key="2">
    <citation type="journal article" date="2016" name="Microb. Ecol.">
        <title>Genome Characteristics of a Novel Type I Methanotroph (Sn10-6) Isolated from a Flooded Indian Rice Field.</title>
        <authorList>
            <person name="Rahalkar M.C."/>
            <person name="Pandit P.S."/>
            <person name="Dhakephalkar P.K."/>
            <person name="Pore S."/>
            <person name="Arora P."/>
            <person name="Kapse N."/>
        </authorList>
    </citation>
    <scope>NUCLEOTIDE SEQUENCE [LARGE SCALE GENOMIC DNA]</scope>
    <source>
        <strain evidence="1 2">Sn10-6</strain>
    </source>
</reference>
<dbReference type="Proteomes" id="UP000033684">
    <property type="component" value="Unassembled WGS sequence"/>
</dbReference>
<organism evidence="1 2">
    <name type="scientific">Methylocucumis oryzae</name>
    <dbReference type="NCBI Taxonomy" id="1632867"/>
    <lineage>
        <taxon>Bacteria</taxon>
        <taxon>Pseudomonadati</taxon>
        <taxon>Pseudomonadota</taxon>
        <taxon>Gammaproteobacteria</taxon>
        <taxon>Methylococcales</taxon>
        <taxon>Methylococcaceae</taxon>
        <taxon>Methylocucumis</taxon>
    </lineage>
</organism>
<gene>
    <name evidence="1" type="ORF">VZ94_09480</name>
</gene>
<evidence type="ECO:0000313" key="1">
    <source>
        <dbReference type="EMBL" id="KJV06706.1"/>
    </source>
</evidence>
<dbReference type="EMBL" id="LAJX01000093">
    <property type="protein sequence ID" value="KJV06706.1"/>
    <property type="molecule type" value="Genomic_DNA"/>
</dbReference>
<reference evidence="2" key="1">
    <citation type="submission" date="2015-03" db="EMBL/GenBank/DDBJ databases">
        <title>Draft genome sequence of a novel methanotroph (Sn10-6) isolated from flooded ricefield rhizosphere in India.</title>
        <authorList>
            <person name="Pandit P.S."/>
            <person name="Pore S.D."/>
            <person name="Arora P."/>
            <person name="Kapse N.G."/>
            <person name="Dhakephalkar P.K."/>
            <person name="Rahalkar M.C."/>
        </authorList>
    </citation>
    <scope>NUCLEOTIDE SEQUENCE [LARGE SCALE GENOMIC DNA]</scope>
    <source>
        <strain evidence="2">Sn10-6</strain>
    </source>
</reference>
<comment type="caution">
    <text evidence="1">The sequence shown here is derived from an EMBL/GenBank/DDBJ whole genome shotgun (WGS) entry which is preliminary data.</text>
</comment>
<keyword evidence="2" id="KW-1185">Reference proteome</keyword>
<proteinExistence type="predicted"/>
<protein>
    <submittedName>
        <fullName evidence="1">Uncharacterized protein</fullName>
    </submittedName>
</protein>
<sequence length="110" mass="12345">MERLEQNEIHGWVINREHTELNIVLRIDSVSYQAPYSWHERADVSASVGSEFILPGFTITIPDALSDAYTSALQNDKSIEVIANNKVLVNRNKTAPSSELITKKAKAIKH</sequence>